<sequence length="80" mass="9100">MSPRGPKVEEIESTVQRVVKVALRDMLQDAGMVRVLADTIKDAVTSAVVVEIQKNLDFKSALEQKDRRIEELEYKLDDLE</sequence>
<reference evidence="1 2" key="1">
    <citation type="journal article" date="2022" name="Allergy">
        <title>Genome assembly and annotation of Periplaneta americana reveal a comprehensive cockroach allergen profile.</title>
        <authorList>
            <person name="Wang L."/>
            <person name="Xiong Q."/>
            <person name="Saelim N."/>
            <person name="Wang L."/>
            <person name="Nong W."/>
            <person name="Wan A.T."/>
            <person name="Shi M."/>
            <person name="Liu X."/>
            <person name="Cao Q."/>
            <person name="Hui J.H.L."/>
            <person name="Sookrung N."/>
            <person name="Leung T.F."/>
            <person name="Tungtrongchitr A."/>
            <person name="Tsui S.K.W."/>
        </authorList>
    </citation>
    <scope>NUCLEOTIDE SEQUENCE [LARGE SCALE GENOMIC DNA]</scope>
    <source>
        <strain evidence="1">PWHHKU_190912</strain>
    </source>
</reference>
<keyword evidence="2" id="KW-1185">Reference proteome</keyword>
<evidence type="ECO:0000313" key="2">
    <source>
        <dbReference type="Proteomes" id="UP001148838"/>
    </source>
</evidence>
<evidence type="ECO:0000313" key="1">
    <source>
        <dbReference type="EMBL" id="KAJ4430568.1"/>
    </source>
</evidence>
<name>A0ABQ8S9G5_PERAM</name>
<dbReference type="Proteomes" id="UP001148838">
    <property type="component" value="Unassembled WGS sequence"/>
</dbReference>
<dbReference type="EMBL" id="JAJSOF020000031">
    <property type="protein sequence ID" value="KAJ4430568.1"/>
    <property type="molecule type" value="Genomic_DNA"/>
</dbReference>
<accession>A0ABQ8S9G5</accession>
<comment type="caution">
    <text evidence="1">The sequence shown here is derived from an EMBL/GenBank/DDBJ whole genome shotgun (WGS) entry which is preliminary data.</text>
</comment>
<protein>
    <submittedName>
        <fullName evidence="1">Uncharacterized protein</fullName>
    </submittedName>
</protein>
<gene>
    <name evidence="1" type="ORF">ANN_19156</name>
</gene>
<organism evidence="1 2">
    <name type="scientific">Periplaneta americana</name>
    <name type="common">American cockroach</name>
    <name type="synonym">Blatta americana</name>
    <dbReference type="NCBI Taxonomy" id="6978"/>
    <lineage>
        <taxon>Eukaryota</taxon>
        <taxon>Metazoa</taxon>
        <taxon>Ecdysozoa</taxon>
        <taxon>Arthropoda</taxon>
        <taxon>Hexapoda</taxon>
        <taxon>Insecta</taxon>
        <taxon>Pterygota</taxon>
        <taxon>Neoptera</taxon>
        <taxon>Polyneoptera</taxon>
        <taxon>Dictyoptera</taxon>
        <taxon>Blattodea</taxon>
        <taxon>Blattoidea</taxon>
        <taxon>Blattidae</taxon>
        <taxon>Blattinae</taxon>
        <taxon>Periplaneta</taxon>
    </lineage>
</organism>
<proteinExistence type="predicted"/>